<comment type="subcellular location">
    <subcellularLocation>
        <location evidence="1 10">Golgi apparatus membrane</location>
        <topology evidence="1 10">Single-pass type II membrane protein</topology>
    </subcellularLocation>
</comment>
<dbReference type="EC" id="2.4.1.-" evidence="10"/>
<dbReference type="AlphaFoldDB" id="A0AAW1Z4E9"/>
<evidence type="ECO:0000256" key="3">
    <source>
        <dbReference type="ARBA" id="ARBA00022676"/>
    </source>
</evidence>
<keyword evidence="6" id="KW-0735">Signal-anchor</keyword>
<keyword evidence="3 10" id="KW-0328">Glycosyltransferase</keyword>
<reference evidence="11 12" key="1">
    <citation type="submission" date="2024-05" db="EMBL/GenBank/DDBJ databases">
        <title>A high-quality chromosomal-level genome assembly of Topmouth culter (Culter alburnus).</title>
        <authorList>
            <person name="Zhao H."/>
        </authorList>
    </citation>
    <scope>NUCLEOTIDE SEQUENCE [LARGE SCALE GENOMIC DNA]</scope>
    <source>
        <strain evidence="11">CATC2023</strain>
        <tissue evidence="11">Muscle</tissue>
    </source>
</reference>
<comment type="caution">
    <text evidence="11">The sequence shown here is derived from an EMBL/GenBank/DDBJ whole genome shotgun (WGS) entry which is preliminary data.</text>
</comment>
<dbReference type="GO" id="GO:0000139">
    <property type="term" value="C:Golgi membrane"/>
    <property type="evidence" value="ECO:0007669"/>
    <property type="project" value="UniProtKB-SubCell"/>
</dbReference>
<proteinExistence type="inferred from homology"/>
<evidence type="ECO:0000256" key="10">
    <source>
        <dbReference type="RuleBase" id="RU363063"/>
    </source>
</evidence>
<keyword evidence="4" id="KW-0808">Transferase</keyword>
<organism evidence="11 12">
    <name type="scientific">Culter alburnus</name>
    <name type="common">Topmouth culter</name>
    <dbReference type="NCBI Taxonomy" id="194366"/>
    <lineage>
        <taxon>Eukaryota</taxon>
        <taxon>Metazoa</taxon>
        <taxon>Chordata</taxon>
        <taxon>Craniata</taxon>
        <taxon>Vertebrata</taxon>
        <taxon>Euteleostomi</taxon>
        <taxon>Actinopterygii</taxon>
        <taxon>Neopterygii</taxon>
        <taxon>Teleostei</taxon>
        <taxon>Ostariophysi</taxon>
        <taxon>Cypriniformes</taxon>
        <taxon>Xenocyprididae</taxon>
        <taxon>Xenocypridinae</taxon>
        <taxon>Culter</taxon>
    </lineage>
</organism>
<dbReference type="InterPro" id="IPR002659">
    <property type="entry name" value="Glyco_trans_31"/>
</dbReference>
<evidence type="ECO:0000256" key="9">
    <source>
        <dbReference type="ARBA" id="ARBA00023136"/>
    </source>
</evidence>
<comment type="similarity">
    <text evidence="2 10">Belongs to the glycosyltransferase 31 family.</text>
</comment>
<dbReference type="Pfam" id="PF01762">
    <property type="entry name" value="Galactosyl_T"/>
    <property type="match status" value="1"/>
</dbReference>
<evidence type="ECO:0000256" key="2">
    <source>
        <dbReference type="ARBA" id="ARBA00008661"/>
    </source>
</evidence>
<dbReference type="GO" id="GO:0016758">
    <property type="term" value="F:hexosyltransferase activity"/>
    <property type="evidence" value="ECO:0007669"/>
    <property type="project" value="InterPro"/>
</dbReference>
<sequence length="402" mass="45313">MEVNPCLKLNPSPFFSSVVVALTWSHLLFHCLSQICVFRLQTHQWCFLLCNVILFHALLFGGDIVEEFLLQSSPAAYTDRVVLEVRERARKLDLTETRLNTSQLYPINTEPCLHHQDLLILTVVLSSPGNLSQREAVRNSWANQTSVHRVAVRTLFFTGSSPLGAEQEMMREESARYGDIVQFEGGVSRGDWQRGHWEQVKMALRWILLFCPQARFIVLSEDSVYLNLPALTAYLLGLRTHPDDLYLGRVIHRAAPERNPEKPYYLPYQLYPDKYLPDYCSGPAFLLSQDVVRKVYVAAEDVSLPLPSDVLIGLCARRAGVVATHSARFSGDRHIRYNPCCYDFLFSSAGMGAGLMGVAWKDLGAGKGRGCGMLETYYSLVVCKAMTYLDKLSFLNSDNTQG</sequence>
<dbReference type="PANTHER" id="PTHR11214">
    <property type="entry name" value="BETA-1,3-N-ACETYLGLUCOSAMINYLTRANSFERASE"/>
    <property type="match status" value="1"/>
</dbReference>
<keyword evidence="12" id="KW-1185">Reference proteome</keyword>
<dbReference type="PANTHER" id="PTHR11214:SF29">
    <property type="entry name" value="BETA-1,3-GALACTOSYLTRANSFERASE 9"/>
    <property type="match status" value="1"/>
</dbReference>
<dbReference type="Proteomes" id="UP001479290">
    <property type="component" value="Unassembled WGS sequence"/>
</dbReference>
<evidence type="ECO:0000256" key="7">
    <source>
        <dbReference type="ARBA" id="ARBA00022989"/>
    </source>
</evidence>
<keyword evidence="5" id="KW-0812">Transmembrane</keyword>
<evidence type="ECO:0000256" key="1">
    <source>
        <dbReference type="ARBA" id="ARBA00004323"/>
    </source>
</evidence>
<evidence type="ECO:0000256" key="5">
    <source>
        <dbReference type="ARBA" id="ARBA00022692"/>
    </source>
</evidence>
<accession>A0AAW1Z4E9</accession>
<gene>
    <name evidence="11" type="ORF">ABG768_014895</name>
</gene>
<keyword evidence="9" id="KW-0472">Membrane</keyword>
<evidence type="ECO:0000256" key="8">
    <source>
        <dbReference type="ARBA" id="ARBA00023034"/>
    </source>
</evidence>
<evidence type="ECO:0000313" key="12">
    <source>
        <dbReference type="Proteomes" id="UP001479290"/>
    </source>
</evidence>
<evidence type="ECO:0000313" key="11">
    <source>
        <dbReference type="EMBL" id="KAK9954985.1"/>
    </source>
</evidence>
<dbReference type="EMBL" id="JAWDJR010000021">
    <property type="protein sequence ID" value="KAK9954985.1"/>
    <property type="molecule type" value="Genomic_DNA"/>
</dbReference>
<name>A0AAW1Z4E9_CULAL</name>
<dbReference type="GO" id="GO:0006493">
    <property type="term" value="P:protein O-linked glycosylation"/>
    <property type="evidence" value="ECO:0007669"/>
    <property type="project" value="TreeGrafter"/>
</dbReference>
<dbReference type="Gene3D" id="3.90.550.50">
    <property type="match status" value="1"/>
</dbReference>
<protein>
    <recommendedName>
        <fullName evidence="10">Hexosyltransferase</fullName>
        <ecNumber evidence="10">2.4.1.-</ecNumber>
    </recommendedName>
</protein>
<keyword evidence="7" id="KW-1133">Transmembrane helix</keyword>
<evidence type="ECO:0000256" key="4">
    <source>
        <dbReference type="ARBA" id="ARBA00022679"/>
    </source>
</evidence>
<keyword evidence="8 10" id="KW-0333">Golgi apparatus</keyword>
<evidence type="ECO:0000256" key="6">
    <source>
        <dbReference type="ARBA" id="ARBA00022968"/>
    </source>
</evidence>